<proteinExistence type="predicted"/>
<accession>A0A3G4ZS65</accession>
<dbReference type="EMBL" id="MK072066">
    <property type="protein sequence ID" value="AYV77752.1"/>
    <property type="molecule type" value="Genomic_DNA"/>
</dbReference>
<sequence>MSTTISQFVCTCGGCFIPTSTTPQVATPANIQLITFEEFPDLIYYAEEASDPFVQSEADRLLSRLLPKKIGLFEFHWGEIGIFDLDGKFQVMERDNIKYEEARLAVRALVAKKVDHVIVAKAEQILFQYDVYMRFLATINVILKNPLQSAGIRIIPAPIATSFLRGQKETSTMILYDYLEYASYAKVKFGNADSSINSEPFIVACDGLTFLQLVRKKLRVLMLDVVELLNGMLAP</sequence>
<name>A0A3G4ZS65_9VIRU</name>
<evidence type="ECO:0000313" key="1">
    <source>
        <dbReference type="EMBL" id="AYV77752.1"/>
    </source>
</evidence>
<protein>
    <submittedName>
        <fullName evidence="1">Uncharacterized protein</fullName>
    </submittedName>
</protein>
<reference evidence="1" key="1">
    <citation type="submission" date="2018-10" db="EMBL/GenBank/DDBJ databases">
        <title>Hidden diversity of soil giant viruses.</title>
        <authorList>
            <person name="Schulz F."/>
            <person name="Alteio L."/>
            <person name="Goudeau D."/>
            <person name="Ryan E.M."/>
            <person name="Malmstrom R.R."/>
            <person name="Blanchard J."/>
            <person name="Woyke T."/>
        </authorList>
    </citation>
    <scope>NUCLEOTIDE SEQUENCE</scope>
    <source>
        <strain evidence="1">EDV1</strain>
    </source>
</reference>
<gene>
    <name evidence="1" type="ORF">Edafosvirus1_83</name>
</gene>
<organism evidence="1">
    <name type="scientific">Edafosvirus sp</name>
    <dbReference type="NCBI Taxonomy" id="2487765"/>
    <lineage>
        <taxon>Viruses</taxon>
        <taxon>Varidnaviria</taxon>
        <taxon>Bamfordvirae</taxon>
        <taxon>Nucleocytoviricota</taxon>
        <taxon>Megaviricetes</taxon>
        <taxon>Imitervirales</taxon>
        <taxon>Mimiviridae</taxon>
        <taxon>Klosneuvirinae</taxon>
    </lineage>
</organism>